<dbReference type="NCBIfam" id="NF041646">
    <property type="entry name" value="VC0807_fam"/>
    <property type="match status" value="1"/>
</dbReference>
<dbReference type="EMBL" id="JBHSRF010000057">
    <property type="protein sequence ID" value="MFC6085188.1"/>
    <property type="molecule type" value="Genomic_DNA"/>
</dbReference>
<accession>A0ABW1NQR3</accession>
<protein>
    <submittedName>
        <fullName evidence="2">VC0807 family protein</fullName>
    </submittedName>
</protein>
<gene>
    <name evidence="2" type="ORF">ACFP1K_28765</name>
</gene>
<keyword evidence="1" id="KW-0812">Transmembrane</keyword>
<comment type="caution">
    <text evidence="2">The sequence shown here is derived from an EMBL/GenBank/DDBJ whole genome shotgun (WGS) entry which is preliminary data.</text>
</comment>
<feature type="transmembrane region" description="Helical" evidence="1">
    <location>
        <begin position="75"/>
        <end position="96"/>
    </location>
</feature>
<reference evidence="3" key="1">
    <citation type="journal article" date="2019" name="Int. J. Syst. Evol. Microbiol.">
        <title>The Global Catalogue of Microorganisms (GCM) 10K type strain sequencing project: providing services to taxonomists for standard genome sequencing and annotation.</title>
        <authorList>
            <consortium name="The Broad Institute Genomics Platform"/>
            <consortium name="The Broad Institute Genome Sequencing Center for Infectious Disease"/>
            <person name="Wu L."/>
            <person name="Ma J."/>
        </authorList>
    </citation>
    <scope>NUCLEOTIDE SEQUENCE [LARGE SCALE GENOMIC DNA]</scope>
    <source>
        <strain evidence="3">JCM 30346</strain>
    </source>
</reference>
<organism evidence="2 3">
    <name type="scientific">Sphaerisporangium aureirubrum</name>
    <dbReference type="NCBI Taxonomy" id="1544736"/>
    <lineage>
        <taxon>Bacteria</taxon>
        <taxon>Bacillati</taxon>
        <taxon>Actinomycetota</taxon>
        <taxon>Actinomycetes</taxon>
        <taxon>Streptosporangiales</taxon>
        <taxon>Streptosporangiaceae</taxon>
        <taxon>Sphaerisporangium</taxon>
    </lineage>
</organism>
<evidence type="ECO:0000313" key="2">
    <source>
        <dbReference type="EMBL" id="MFC6085188.1"/>
    </source>
</evidence>
<feature type="transmembrane region" description="Helical" evidence="1">
    <location>
        <begin position="102"/>
        <end position="122"/>
    </location>
</feature>
<feature type="transmembrane region" description="Helical" evidence="1">
    <location>
        <begin position="152"/>
        <end position="176"/>
    </location>
</feature>
<keyword evidence="3" id="KW-1185">Reference proteome</keyword>
<dbReference type="RefSeq" id="WP_380759058.1">
    <property type="nucleotide sequence ID" value="NZ_JBHSRF010000057.1"/>
</dbReference>
<dbReference type="Proteomes" id="UP001596137">
    <property type="component" value="Unassembled WGS sequence"/>
</dbReference>
<evidence type="ECO:0000313" key="3">
    <source>
        <dbReference type="Proteomes" id="UP001596137"/>
    </source>
</evidence>
<keyword evidence="1" id="KW-1133">Transmembrane helix</keyword>
<feature type="transmembrane region" description="Helical" evidence="1">
    <location>
        <begin position="182"/>
        <end position="206"/>
    </location>
</feature>
<evidence type="ECO:0000256" key="1">
    <source>
        <dbReference type="SAM" id="Phobius"/>
    </source>
</evidence>
<feature type="transmembrane region" description="Helical" evidence="1">
    <location>
        <begin position="40"/>
        <end position="63"/>
    </location>
</feature>
<keyword evidence="1" id="KW-0472">Membrane</keyword>
<sequence>MTVTTLVPVSDARHVELPRLSALIRHAVPRVLEGMIFPVAVFYAGLMLAGVTGGLVMAVAWVYGGAALRLARRQAVPGTVLLAMLAITARVALALVTGDLVVYFLQPTLGVFCAGLAFLTTAGARRPLIERVTTDLVPLPDHLVGHPRMRRLFVQLSVLWGTAQFVNGTLSLWLLFSEPIQTYLIVRTAAVAALMCLAALATLLAFRRVLQAVQREDAAPPAA</sequence>
<name>A0ABW1NQR3_9ACTN</name>
<proteinExistence type="predicted"/>